<feature type="region of interest" description="Disordered" evidence="6">
    <location>
        <begin position="1"/>
        <end position="103"/>
    </location>
</feature>
<dbReference type="EMBL" id="JAANQT010001448">
    <property type="protein sequence ID" value="KAG1305115.1"/>
    <property type="molecule type" value="Genomic_DNA"/>
</dbReference>
<evidence type="ECO:0000256" key="5">
    <source>
        <dbReference type="PROSITE-ProRule" id="PRU00042"/>
    </source>
</evidence>
<feature type="domain" description="C2H2-type" evidence="7">
    <location>
        <begin position="272"/>
        <end position="296"/>
    </location>
</feature>
<feature type="compositionally biased region" description="Acidic residues" evidence="6">
    <location>
        <begin position="330"/>
        <end position="349"/>
    </location>
</feature>
<evidence type="ECO:0000313" key="8">
    <source>
        <dbReference type="EMBL" id="KAG1305115.1"/>
    </source>
</evidence>
<dbReference type="SUPFAM" id="SSF57667">
    <property type="entry name" value="beta-beta-alpha zinc fingers"/>
    <property type="match status" value="2"/>
</dbReference>
<dbReference type="SMART" id="SM00355">
    <property type="entry name" value="ZnF_C2H2"/>
    <property type="match status" value="4"/>
</dbReference>
<feature type="compositionally biased region" description="Low complexity" evidence="6">
    <location>
        <begin position="34"/>
        <end position="47"/>
    </location>
</feature>
<comment type="similarity">
    <text evidence="4">Belongs to the ZNF277 family.</text>
</comment>
<dbReference type="InterPro" id="IPR041661">
    <property type="entry name" value="ZN622/Rei1/Reh1_Znf-C2H2"/>
</dbReference>
<dbReference type="PANTHER" id="PTHR13267:SF3">
    <property type="entry name" value="ZINC FINGER PROTEIN 277"/>
    <property type="match status" value="1"/>
</dbReference>
<keyword evidence="1" id="KW-0479">Metal-binding</keyword>
<dbReference type="PROSITE" id="PS00028">
    <property type="entry name" value="ZINC_FINGER_C2H2_1"/>
    <property type="match status" value="1"/>
</dbReference>
<comment type="caution">
    <text evidence="8">The sequence shown here is derived from an EMBL/GenBank/DDBJ whole genome shotgun (WGS) entry which is preliminary data.</text>
</comment>
<dbReference type="AlphaFoldDB" id="A0A9P6X4I3"/>
<dbReference type="PANTHER" id="PTHR13267">
    <property type="entry name" value="ZINC FINGER PROTEIN 277"/>
    <property type="match status" value="1"/>
</dbReference>
<keyword evidence="9" id="KW-1185">Reference proteome</keyword>
<organism evidence="8 9">
    <name type="scientific">Rhizopus oryzae</name>
    <name type="common">Mucormycosis agent</name>
    <name type="synonym">Rhizopus arrhizus var. delemar</name>
    <dbReference type="NCBI Taxonomy" id="64495"/>
    <lineage>
        <taxon>Eukaryota</taxon>
        <taxon>Fungi</taxon>
        <taxon>Fungi incertae sedis</taxon>
        <taxon>Mucoromycota</taxon>
        <taxon>Mucoromycotina</taxon>
        <taxon>Mucoromycetes</taxon>
        <taxon>Mucorales</taxon>
        <taxon>Mucorineae</taxon>
        <taxon>Rhizopodaceae</taxon>
        <taxon>Rhizopus</taxon>
    </lineage>
</organism>
<feature type="region of interest" description="Disordered" evidence="6">
    <location>
        <begin position="326"/>
        <end position="349"/>
    </location>
</feature>
<dbReference type="InterPro" id="IPR013087">
    <property type="entry name" value="Znf_C2H2_type"/>
</dbReference>
<feature type="compositionally biased region" description="Basic residues" evidence="6">
    <location>
        <begin position="54"/>
        <end position="67"/>
    </location>
</feature>
<dbReference type="InterPro" id="IPR040048">
    <property type="entry name" value="ZNF277"/>
</dbReference>
<sequence>MADDTEWHTVSNHKHITPHTTTNQQPKNRRQSKPKIQAKQQQQQLTNTKEKKPSGYKKKTGKKKALQKPKNTEANPFHAAEEDSNGEEEEEEEEDTVDPIDLPLPPYHTATFVSCLFDDCESPAPFLDTTSLVTHLKNDHALVFKNLHHMYNSLNAYLQRWAKELEKKSLSELGEAENDVYIIDPEKCSLDKEIREQLQRSKLNEVLKYQQHEREVESKCPRKCLFCKIIGENRPLLFKHMFSEHNFNIGLPDNLVYVGEFLDTLEAKLSNLQCLYCEKIFTSPAVLRKHMRKKKHFKIAAKNRQYDRFYVINYLEPGKNWESFERDNYESDEDDKDEETWEDWEEEEPEPTMCLFDTHVLSNPKETLEHMRTEHDFDLSQIRKEKELDFYQTIVLINYIRHQSSLNTCFSCGTVLENLTDIPAHLKEKGCHTKLTKEAEFWKDPKYLMPTYENDPLLTGFEEDDDLEDDE</sequence>
<name>A0A9P6X4I3_RHIOR</name>
<evidence type="ECO:0000313" key="9">
    <source>
        <dbReference type="Proteomes" id="UP000716291"/>
    </source>
</evidence>
<dbReference type="Proteomes" id="UP000716291">
    <property type="component" value="Unassembled WGS sequence"/>
</dbReference>
<dbReference type="GO" id="GO:0008270">
    <property type="term" value="F:zinc ion binding"/>
    <property type="evidence" value="ECO:0007669"/>
    <property type="project" value="UniProtKB-KW"/>
</dbReference>
<dbReference type="InterPro" id="IPR036236">
    <property type="entry name" value="Znf_C2H2_sf"/>
</dbReference>
<accession>A0A9P6X4I3</accession>
<proteinExistence type="inferred from homology"/>
<evidence type="ECO:0000256" key="4">
    <source>
        <dbReference type="ARBA" id="ARBA00034119"/>
    </source>
</evidence>
<dbReference type="Pfam" id="PF12756">
    <property type="entry name" value="zf-C2H2_2"/>
    <property type="match status" value="2"/>
</dbReference>
<reference evidence="8" key="1">
    <citation type="journal article" date="2020" name="Microb. Genom.">
        <title>Genetic diversity of clinical and environmental Mucorales isolates obtained from an investigation of mucormycosis cases among solid organ transplant recipients.</title>
        <authorList>
            <person name="Nguyen M.H."/>
            <person name="Kaul D."/>
            <person name="Muto C."/>
            <person name="Cheng S.J."/>
            <person name="Richter R.A."/>
            <person name="Bruno V.M."/>
            <person name="Liu G."/>
            <person name="Beyhan S."/>
            <person name="Sundermann A.J."/>
            <person name="Mounaud S."/>
            <person name="Pasculle A.W."/>
            <person name="Nierman W.C."/>
            <person name="Driscoll E."/>
            <person name="Cumbie R."/>
            <person name="Clancy C.J."/>
            <person name="Dupont C.L."/>
        </authorList>
    </citation>
    <scope>NUCLEOTIDE SEQUENCE</scope>
    <source>
        <strain evidence="8">GL11</strain>
    </source>
</reference>
<keyword evidence="2 5" id="KW-0863">Zinc-finger</keyword>
<evidence type="ECO:0000259" key="7">
    <source>
        <dbReference type="PROSITE" id="PS50157"/>
    </source>
</evidence>
<gene>
    <name evidence="8" type="ORF">G6F64_008642</name>
</gene>
<evidence type="ECO:0000256" key="1">
    <source>
        <dbReference type="ARBA" id="ARBA00022723"/>
    </source>
</evidence>
<evidence type="ECO:0000256" key="3">
    <source>
        <dbReference type="ARBA" id="ARBA00022833"/>
    </source>
</evidence>
<keyword evidence="3" id="KW-0862">Zinc</keyword>
<dbReference type="Gene3D" id="3.30.160.60">
    <property type="entry name" value="Classic Zinc Finger"/>
    <property type="match status" value="1"/>
</dbReference>
<protein>
    <recommendedName>
        <fullName evidence="7">C2H2-type domain-containing protein</fullName>
    </recommendedName>
</protein>
<dbReference type="PROSITE" id="PS50157">
    <property type="entry name" value="ZINC_FINGER_C2H2_2"/>
    <property type="match status" value="1"/>
</dbReference>
<feature type="compositionally biased region" description="Acidic residues" evidence="6">
    <location>
        <begin position="82"/>
        <end position="98"/>
    </location>
</feature>
<dbReference type="OrthoDB" id="7848332at2759"/>
<evidence type="ECO:0000256" key="6">
    <source>
        <dbReference type="SAM" id="MobiDB-lite"/>
    </source>
</evidence>
<evidence type="ECO:0000256" key="2">
    <source>
        <dbReference type="ARBA" id="ARBA00022771"/>
    </source>
</evidence>